<reference evidence="3" key="1">
    <citation type="journal article" date="2019" name="Int. J. Syst. Evol. Microbiol.">
        <title>The Global Catalogue of Microorganisms (GCM) 10K type strain sequencing project: providing services to taxonomists for standard genome sequencing and annotation.</title>
        <authorList>
            <consortium name="The Broad Institute Genomics Platform"/>
            <consortium name="The Broad Institute Genome Sequencing Center for Infectious Disease"/>
            <person name="Wu L."/>
            <person name="Ma J."/>
        </authorList>
    </citation>
    <scope>NUCLEOTIDE SEQUENCE [LARGE SCALE GENOMIC DNA]</scope>
    <source>
        <strain evidence="3">JCM 17441</strain>
    </source>
</reference>
<accession>A0ABP8DJE7</accession>
<keyword evidence="3" id="KW-1185">Reference proteome</keyword>
<sequence>MNARTVHMALRGSSAALAVLAAVQVLLAGSFLSGHYPVLQWHMITGFTMVVLALVQLVLVFLPGRRERGASVLRHGIAVPFALALQGVLGVFRILELHVPIGVLMAVGLTQMATELWRTPLPARTAKAGAPAEKVGATA</sequence>
<evidence type="ECO:0000256" key="1">
    <source>
        <dbReference type="SAM" id="Phobius"/>
    </source>
</evidence>
<evidence type="ECO:0000313" key="2">
    <source>
        <dbReference type="EMBL" id="GAA4257568.1"/>
    </source>
</evidence>
<keyword evidence="1" id="KW-0812">Transmembrane</keyword>
<organism evidence="2 3">
    <name type="scientific">Dactylosporangium darangshiense</name>
    <dbReference type="NCBI Taxonomy" id="579108"/>
    <lineage>
        <taxon>Bacteria</taxon>
        <taxon>Bacillati</taxon>
        <taxon>Actinomycetota</taxon>
        <taxon>Actinomycetes</taxon>
        <taxon>Micromonosporales</taxon>
        <taxon>Micromonosporaceae</taxon>
        <taxon>Dactylosporangium</taxon>
    </lineage>
</organism>
<name>A0ABP8DJE7_9ACTN</name>
<dbReference type="RefSeq" id="WP_345134548.1">
    <property type="nucleotide sequence ID" value="NZ_BAABAT010000028.1"/>
</dbReference>
<feature type="transmembrane region" description="Helical" evidence="1">
    <location>
        <begin position="72"/>
        <end position="92"/>
    </location>
</feature>
<dbReference type="EMBL" id="BAABAT010000028">
    <property type="protein sequence ID" value="GAA4257568.1"/>
    <property type="molecule type" value="Genomic_DNA"/>
</dbReference>
<feature type="transmembrane region" description="Helical" evidence="1">
    <location>
        <begin position="38"/>
        <end position="60"/>
    </location>
</feature>
<keyword evidence="1" id="KW-0472">Membrane</keyword>
<protein>
    <submittedName>
        <fullName evidence="2">Uncharacterized protein</fullName>
    </submittedName>
</protein>
<proteinExistence type="predicted"/>
<keyword evidence="1" id="KW-1133">Transmembrane helix</keyword>
<comment type="caution">
    <text evidence="2">The sequence shown here is derived from an EMBL/GenBank/DDBJ whole genome shotgun (WGS) entry which is preliminary data.</text>
</comment>
<gene>
    <name evidence="2" type="ORF">GCM10022255_074850</name>
</gene>
<evidence type="ECO:0000313" key="3">
    <source>
        <dbReference type="Proteomes" id="UP001500620"/>
    </source>
</evidence>
<dbReference type="Proteomes" id="UP001500620">
    <property type="component" value="Unassembled WGS sequence"/>
</dbReference>